<dbReference type="AlphaFoldDB" id="A0A438GNC5"/>
<gene>
    <name evidence="1" type="ORF">CK203_054991</name>
</gene>
<dbReference type="Proteomes" id="UP000288805">
    <property type="component" value="Unassembled WGS sequence"/>
</dbReference>
<protein>
    <recommendedName>
        <fullName evidence="3">Reverse transcriptase domain-containing protein</fullName>
    </recommendedName>
</protein>
<dbReference type="PANTHER" id="PTHR36617">
    <property type="entry name" value="PROTEIN, PUTATIVE-RELATED"/>
    <property type="match status" value="1"/>
</dbReference>
<sequence length="167" mass="18372">MEALSCLLNKAKEGGYLSDFKVNGKGGGVLEISHLLFVDDTLVFCLPLGAPTNSLALWDGVEERQEGWGIGSLGGLTHSTRLFLASGFDVSERYRIGLWKAIRKLWAMFVTKVSFFVGEGKRVKFWKDRWCGSESSCNSFPSLYALASSKKAWVANMWDQSLGSSGC</sequence>
<accession>A0A438GNC5</accession>
<dbReference type="EMBL" id="QGNW01000385">
    <property type="protein sequence ID" value="RVW73709.1"/>
    <property type="molecule type" value="Genomic_DNA"/>
</dbReference>
<reference evidence="1 2" key="1">
    <citation type="journal article" date="2018" name="PLoS Genet.">
        <title>Population sequencing reveals clonal diversity and ancestral inbreeding in the grapevine cultivar Chardonnay.</title>
        <authorList>
            <person name="Roach M.J."/>
            <person name="Johnson D.L."/>
            <person name="Bohlmann J."/>
            <person name="van Vuuren H.J."/>
            <person name="Jones S.J."/>
            <person name="Pretorius I.S."/>
            <person name="Schmidt S.A."/>
            <person name="Borneman A.R."/>
        </authorList>
    </citation>
    <scope>NUCLEOTIDE SEQUENCE [LARGE SCALE GENOMIC DNA]</scope>
    <source>
        <strain evidence="2">cv. Chardonnay</strain>
        <tissue evidence="1">Leaf</tissue>
    </source>
</reference>
<evidence type="ECO:0000313" key="2">
    <source>
        <dbReference type="Proteomes" id="UP000288805"/>
    </source>
</evidence>
<organism evidence="1 2">
    <name type="scientific">Vitis vinifera</name>
    <name type="common">Grape</name>
    <dbReference type="NCBI Taxonomy" id="29760"/>
    <lineage>
        <taxon>Eukaryota</taxon>
        <taxon>Viridiplantae</taxon>
        <taxon>Streptophyta</taxon>
        <taxon>Embryophyta</taxon>
        <taxon>Tracheophyta</taxon>
        <taxon>Spermatophyta</taxon>
        <taxon>Magnoliopsida</taxon>
        <taxon>eudicotyledons</taxon>
        <taxon>Gunneridae</taxon>
        <taxon>Pentapetalae</taxon>
        <taxon>rosids</taxon>
        <taxon>Vitales</taxon>
        <taxon>Vitaceae</taxon>
        <taxon>Viteae</taxon>
        <taxon>Vitis</taxon>
    </lineage>
</organism>
<comment type="caution">
    <text evidence="1">The sequence shown here is derived from an EMBL/GenBank/DDBJ whole genome shotgun (WGS) entry which is preliminary data.</text>
</comment>
<proteinExistence type="predicted"/>
<evidence type="ECO:0000313" key="1">
    <source>
        <dbReference type="EMBL" id="RVW73709.1"/>
    </source>
</evidence>
<name>A0A438GNC5_VITVI</name>
<evidence type="ECO:0008006" key="3">
    <source>
        <dbReference type="Google" id="ProtNLM"/>
    </source>
</evidence>
<dbReference type="PANTHER" id="PTHR36617:SF15">
    <property type="entry name" value="REVERSE TRANSCRIPTASE ZINC-BINDING DOMAIN-CONTAINING PROTEIN"/>
    <property type="match status" value="1"/>
</dbReference>